<dbReference type="EMBL" id="VSSQ01051608">
    <property type="protein sequence ID" value="MPN05696.1"/>
    <property type="molecule type" value="Genomic_DNA"/>
</dbReference>
<protein>
    <submittedName>
        <fullName evidence="2">DNA polymerase III PolC-type</fullName>
        <ecNumber evidence="2">2.7.7.7</ecNumber>
    </submittedName>
</protein>
<gene>
    <name evidence="2" type="primary">polC_64</name>
    <name evidence="2" type="ORF">SDC9_152949</name>
</gene>
<dbReference type="InterPro" id="IPR029460">
    <property type="entry name" value="DNAPol_HHH"/>
</dbReference>
<proteinExistence type="predicted"/>
<evidence type="ECO:0000259" key="1">
    <source>
        <dbReference type="Pfam" id="PF14579"/>
    </source>
</evidence>
<name>A0A645EW92_9ZZZZ</name>
<keyword evidence="2" id="KW-0548">Nucleotidyltransferase</keyword>
<dbReference type="InterPro" id="IPR004805">
    <property type="entry name" value="DnaE2/DnaE/PolC"/>
</dbReference>
<evidence type="ECO:0000313" key="2">
    <source>
        <dbReference type="EMBL" id="MPN05696.1"/>
    </source>
</evidence>
<reference evidence="2" key="1">
    <citation type="submission" date="2019-08" db="EMBL/GenBank/DDBJ databases">
        <authorList>
            <person name="Kucharzyk K."/>
            <person name="Murdoch R.W."/>
            <person name="Higgins S."/>
            <person name="Loffler F."/>
        </authorList>
    </citation>
    <scope>NUCLEOTIDE SEQUENCE</scope>
</reference>
<comment type="caution">
    <text evidence="2">The sequence shown here is derived from an EMBL/GenBank/DDBJ whole genome shotgun (WGS) entry which is preliminary data.</text>
</comment>
<dbReference type="PANTHER" id="PTHR32294">
    <property type="entry name" value="DNA POLYMERASE III SUBUNIT ALPHA"/>
    <property type="match status" value="1"/>
</dbReference>
<dbReference type="GO" id="GO:0006260">
    <property type="term" value="P:DNA replication"/>
    <property type="evidence" value="ECO:0007669"/>
    <property type="project" value="InterPro"/>
</dbReference>
<dbReference type="Pfam" id="PF14579">
    <property type="entry name" value="HHH_6"/>
    <property type="match status" value="1"/>
</dbReference>
<accession>A0A645EW92</accession>
<keyword evidence="2" id="KW-0808">Transferase</keyword>
<feature type="domain" description="DNA polymerase helix-hairpin-helix motif" evidence="1">
    <location>
        <begin position="5"/>
        <end position="87"/>
    </location>
</feature>
<dbReference type="EC" id="2.7.7.7" evidence="2"/>
<organism evidence="2">
    <name type="scientific">bioreactor metagenome</name>
    <dbReference type="NCBI Taxonomy" id="1076179"/>
    <lineage>
        <taxon>unclassified sequences</taxon>
        <taxon>metagenomes</taxon>
        <taxon>ecological metagenomes</taxon>
    </lineage>
</organism>
<sequence>MYARNIKILPVDIYKSDATKFQVAGEKLLLPPMIALQGVGENAAINIQKERENGEFISKEELRKRTKISKTVVETLTIHGSLENMSDENQLSLL</sequence>
<dbReference type="SUPFAM" id="SSF160975">
    <property type="entry name" value="AF1531-like"/>
    <property type="match status" value="1"/>
</dbReference>
<dbReference type="PANTHER" id="PTHR32294:SF5">
    <property type="entry name" value="DNA POLYMERASE III POLC-TYPE"/>
    <property type="match status" value="1"/>
</dbReference>
<dbReference type="AlphaFoldDB" id="A0A645EW92"/>
<dbReference type="GO" id="GO:0008408">
    <property type="term" value="F:3'-5' exonuclease activity"/>
    <property type="evidence" value="ECO:0007669"/>
    <property type="project" value="InterPro"/>
</dbReference>
<dbReference type="GO" id="GO:0003887">
    <property type="term" value="F:DNA-directed DNA polymerase activity"/>
    <property type="evidence" value="ECO:0007669"/>
    <property type="project" value="UniProtKB-EC"/>
</dbReference>
<dbReference type="Gene3D" id="1.10.150.870">
    <property type="match status" value="1"/>
</dbReference>